<reference evidence="2 3" key="1">
    <citation type="submission" date="2021-03" db="EMBL/GenBank/DDBJ databases">
        <title>Genomic Encyclopedia of Type Strains, Phase IV (KMG-IV): sequencing the most valuable type-strain genomes for metagenomic binning, comparative biology and taxonomic classification.</title>
        <authorList>
            <person name="Goeker M."/>
        </authorList>
    </citation>
    <scope>NUCLEOTIDE SEQUENCE [LARGE SCALE GENOMIC DNA]</scope>
    <source>
        <strain evidence="2 3">DSM 41954</strain>
    </source>
</reference>
<dbReference type="Proteomes" id="UP000756710">
    <property type="component" value="Unassembled WGS sequence"/>
</dbReference>
<evidence type="ECO:0000313" key="2">
    <source>
        <dbReference type="EMBL" id="MBP2061216.1"/>
    </source>
</evidence>
<dbReference type="EMBL" id="JAGGLR010000005">
    <property type="protein sequence ID" value="MBP2061216.1"/>
    <property type="molecule type" value="Genomic_DNA"/>
</dbReference>
<protein>
    <submittedName>
        <fullName evidence="2">Uncharacterized protein</fullName>
    </submittedName>
</protein>
<evidence type="ECO:0000313" key="3">
    <source>
        <dbReference type="Proteomes" id="UP000756710"/>
    </source>
</evidence>
<feature type="region of interest" description="Disordered" evidence="1">
    <location>
        <begin position="1"/>
        <end position="29"/>
    </location>
</feature>
<gene>
    <name evidence="2" type="ORF">J2Z30_002224</name>
</gene>
<evidence type="ECO:0000256" key="1">
    <source>
        <dbReference type="SAM" id="MobiDB-lite"/>
    </source>
</evidence>
<comment type="caution">
    <text evidence="2">The sequence shown here is derived from an EMBL/GenBank/DDBJ whole genome shotgun (WGS) entry which is preliminary data.</text>
</comment>
<organism evidence="2 3">
    <name type="scientific">Streptomyces iranensis</name>
    <dbReference type="NCBI Taxonomy" id="576784"/>
    <lineage>
        <taxon>Bacteria</taxon>
        <taxon>Bacillati</taxon>
        <taxon>Actinomycetota</taxon>
        <taxon>Actinomycetes</taxon>
        <taxon>Kitasatosporales</taxon>
        <taxon>Streptomycetaceae</taxon>
        <taxon>Streptomyces</taxon>
        <taxon>Streptomyces violaceusniger group</taxon>
    </lineage>
</organism>
<proteinExistence type="predicted"/>
<keyword evidence="3" id="KW-1185">Reference proteome</keyword>
<dbReference type="RefSeq" id="WP_209468640.1">
    <property type="nucleotide sequence ID" value="NZ_BAABDR010000049.1"/>
</dbReference>
<sequence>MSLVPGLLSPVTFESEANGLGRPELEAPRADEVIPLSPKMDRRTAALVKESEAADRSAAEAVRRDQARKLTWPKAGTARLAVSGSGSAKARPGGLPVTPPPGGKPFRTRPEGGSAARHGWTRGTRDSRGR</sequence>
<feature type="region of interest" description="Disordered" evidence="1">
    <location>
        <begin position="76"/>
        <end position="130"/>
    </location>
</feature>
<accession>A0ABS4MPH0</accession>
<name>A0ABS4MPH0_9ACTN</name>